<keyword evidence="1" id="KW-0472">Membrane</keyword>
<comment type="caution">
    <text evidence="3">The sequence shown here is derived from an EMBL/GenBank/DDBJ whole genome shotgun (WGS) entry which is preliminary data.</text>
</comment>
<evidence type="ECO:0000256" key="1">
    <source>
        <dbReference type="SAM" id="Phobius"/>
    </source>
</evidence>
<dbReference type="Pfam" id="PF20506">
    <property type="entry name" value="DUF6732"/>
    <property type="match status" value="1"/>
</dbReference>
<keyword evidence="4" id="KW-1185">Reference proteome</keyword>
<keyword evidence="1" id="KW-1133">Transmembrane helix</keyword>
<reference evidence="4" key="1">
    <citation type="journal article" date="2019" name="Int. J. Syst. Evol. Microbiol.">
        <title>The Global Catalogue of Microorganisms (GCM) 10K type strain sequencing project: providing services to taxonomists for standard genome sequencing and annotation.</title>
        <authorList>
            <consortium name="The Broad Institute Genomics Platform"/>
            <consortium name="The Broad Institute Genome Sequencing Center for Infectious Disease"/>
            <person name="Wu L."/>
            <person name="Ma J."/>
        </authorList>
    </citation>
    <scope>NUCLEOTIDE SEQUENCE [LARGE SCALE GENOMIC DNA]</scope>
    <source>
        <strain evidence="4">KACC 11588</strain>
    </source>
</reference>
<evidence type="ECO:0000256" key="2">
    <source>
        <dbReference type="SAM" id="SignalP"/>
    </source>
</evidence>
<dbReference type="EMBL" id="JBHSNA010000008">
    <property type="protein sequence ID" value="MFC5566841.1"/>
    <property type="molecule type" value="Genomic_DNA"/>
</dbReference>
<feature type="transmembrane region" description="Helical" evidence="1">
    <location>
        <begin position="34"/>
        <end position="53"/>
    </location>
</feature>
<name>A0ABW0SD96_9RHOB</name>
<accession>A0ABW0SD96</accession>
<feature type="signal peptide" evidence="2">
    <location>
        <begin position="1"/>
        <end position="18"/>
    </location>
</feature>
<dbReference type="RefSeq" id="WP_209841584.1">
    <property type="nucleotide sequence ID" value="NZ_JAGGJP010000011.1"/>
</dbReference>
<gene>
    <name evidence="3" type="ORF">ACFPOC_10515</name>
</gene>
<evidence type="ECO:0000313" key="4">
    <source>
        <dbReference type="Proteomes" id="UP001596056"/>
    </source>
</evidence>
<protein>
    <submittedName>
        <fullName evidence="3">DUF6732 family protein</fullName>
    </submittedName>
</protein>
<keyword evidence="1" id="KW-0812">Transmembrane</keyword>
<evidence type="ECO:0000313" key="3">
    <source>
        <dbReference type="EMBL" id="MFC5566841.1"/>
    </source>
</evidence>
<organism evidence="3 4">
    <name type="scientific">Rubellimicrobium aerolatum</name>
    <dbReference type="NCBI Taxonomy" id="490979"/>
    <lineage>
        <taxon>Bacteria</taxon>
        <taxon>Pseudomonadati</taxon>
        <taxon>Pseudomonadota</taxon>
        <taxon>Alphaproteobacteria</taxon>
        <taxon>Rhodobacterales</taxon>
        <taxon>Roseobacteraceae</taxon>
        <taxon>Rubellimicrobium</taxon>
    </lineage>
</organism>
<feature type="chain" id="PRO_5045771218" evidence="2">
    <location>
        <begin position="19"/>
        <end position="68"/>
    </location>
</feature>
<dbReference type="InterPro" id="IPR046619">
    <property type="entry name" value="DUF6732"/>
</dbReference>
<proteinExistence type="predicted"/>
<dbReference type="Proteomes" id="UP001596056">
    <property type="component" value="Unassembled WGS sequence"/>
</dbReference>
<keyword evidence="2" id="KW-0732">Signal</keyword>
<sequence>MRKTLLLLALLLPSAALAHPGHLSEAEGHAHYVAAWALFGAIAGAGWLIWTELRARSAPKRKDDEAGA</sequence>